<comment type="similarity">
    <text evidence="2">Belongs to the NrfD family.</text>
</comment>
<keyword evidence="3" id="KW-1003">Cell membrane</keyword>
<feature type="transmembrane region" description="Helical" evidence="7">
    <location>
        <begin position="92"/>
        <end position="109"/>
    </location>
</feature>
<evidence type="ECO:0000313" key="8">
    <source>
        <dbReference type="EMBL" id="VAW01166.1"/>
    </source>
</evidence>
<sequence length="405" mass="43330">MAIRTTYSQIGTGPGFYSILAFLGAFIAAGAAAFFYVEHYGHIVTGMTNKIVWGMPHVFAIFLIIAASGALNVASLGSVFNKTAYKPLSRMSGVLAMALLAGGLAVLLLDLGRPDRLIVAITTYNFKSIFAWNIILYSGFMVIVGAYLYVQMAKGMERYKKPLGIAAFIWRLALTTGTGSIFGWLVARQGYDAAIMAPLFIAMSLSFGMACFILVVKYAGKATDRPLGMAMTWRMGRLMGVMAAAVLYFTTIRHLGNLYAAEHSGVEQFILFGGNIYTKLFWFGQILIGGLIPLALVFAPHKGEGSARVTLAAVLIIIGGFAQLYVIIVGGQAFPLVMFPGMEVSSSFQDGMVGTYTPSLPEIALGLGGVAIAMLITVFALMAFKLLPKNMSDAALDPHLAAKAK</sequence>
<feature type="transmembrane region" description="Helical" evidence="7">
    <location>
        <begin position="193"/>
        <end position="216"/>
    </location>
</feature>
<dbReference type="PANTHER" id="PTHR34856">
    <property type="entry name" value="PROTEIN NRFD"/>
    <property type="match status" value="1"/>
</dbReference>
<gene>
    <name evidence="8" type="ORF">MNBD_ALPHA08-2357</name>
</gene>
<feature type="transmembrane region" description="Helical" evidence="7">
    <location>
        <begin position="162"/>
        <end position="187"/>
    </location>
</feature>
<dbReference type="EMBL" id="UOEC01000184">
    <property type="protein sequence ID" value="VAW01166.1"/>
    <property type="molecule type" value="Genomic_DNA"/>
</dbReference>
<organism evidence="8">
    <name type="scientific">hydrothermal vent metagenome</name>
    <dbReference type="NCBI Taxonomy" id="652676"/>
    <lineage>
        <taxon>unclassified sequences</taxon>
        <taxon>metagenomes</taxon>
        <taxon>ecological metagenomes</taxon>
    </lineage>
</organism>
<evidence type="ECO:0000256" key="1">
    <source>
        <dbReference type="ARBA" id="ARBA00004651"/>
    </source>
</evidence>
<keyword evidence="5 7" id="KW-1133">Transmembrane helix</keyword>
<evidence type="ECO:0000256" key="5">
    <source>
        <dbReference type="ARBA" id="ARBA00022989"/>
    </source>
</evidence>
<dbReference type="InterPro" id="IPR005614">
    <property type="entry name" value="NrfD-like"/>
</dbReference>
<dbReference type="AlphaFoldDB" id="A0A3B0T2I9"/>
<dbReference type="InterPro" id="IPR052049">
    <property type="entry name" value="Electron_transfer_protein"/>
</dbReference>
<protein>
    <submittedName>
        <fullName evidence="8">Sulfite reduction-associated complex DsrMKJOP protein DsrP (= HmeB)</fullName>
    </submittedName>
</protein>
<feature type="transmembrane region" description="Helical" evidence="7">
    <location>
        <begin position="129"/>
        <end position="150"/>
    </location>
</feature>
<name>A0A3B0T2I9_9ZZZZ</name>
<feature type="transmembrane region" description="Helical" evidence="7">
    <location>
        <begin position="237"/>
        <end position="260"/>
    </location>
</feature>
<dbReference type="PANTHER" id="PTHR34856:SF2">
    <property type="entry name" value="PROTEIN NRFD"/>
    <property type="match status" value="1"/>
</dbReference>
<keyword evidence="6 7" id="KW-0472">Membrane</keyword>
<proteinExistence type="inferred from homology"/>
<feature type="transmembrane region" description="Helical" evidence="7">
    <location>
        <begin position="57"/>
        <end position="80"/>
    </location>
</feature>
<dbReference type="Pfam" id="PF03916">
    <property type="entry name" value="NrfD"/>
    <property type="match status" value="1"/>
</dbReference>
<accession>A0A3B0T2I9</accession>
<reference evidence="8" key="1">
    <citation type="submission" date="2018-06" db="EMBL/GenBank/DDBJ databases">
        <authorList>
            <person name="Zhirakovskaya E."/>
        </authorList>
    </citation>
    <scope>NUCLEOTIDE SEQUENCE</scope>
</reference>
<evidence type="ECO:0000256" key="4">
    <source>
        <dbReference type="ARBA" id="ARBA00022692"/>
    </source>
</evidence>
<keyword evidence="4 7" id="KW-0812">Transmembrane</keyword>
<feature type="transmembrane region" description="Helical" evidence="7">
    <location>
        <begin position="311"/>
        <end position="334"/>
    </location>
</feature>
<evidence type="ECO:0000256" key="6">
    <source>
        <dbReference type="ARBA" id="ARBA00023136"/>
    </source>
</evidence>
<comment type="subcellular location">
    <subcellularLocation>
        <location evidence="1">Cell membrane</location>
        <topology evidence="1">Multi-pass membrane protein</topology>
    </subcellularLocation>
</comment>
<dbReference type="GO" id="GO:0005886">
    <property type="term" value="C:plasma membrane"/>
    <property type="evidence" value="ECO:0007669"/>
    <property type="project" value="UniProtKB-SubCell"/>
</dbReference>
<evidence type="ECO:0000256" key="7">
    <source>
        <dbReference type="SAM" id="Phobius"/>
    </source>
</evidence>
<feature type="transmembrane region" description="Helical" evidence="7">
    <location>
        <begin position="16"/>
        <end position="37"/>
    </location>
</feature>
<evidence type="ECO:0000256" key="2">
    <source>
        <dbReference type="ARBA" id="ARBA00008929"/>
    </source>
</evidence>
<dbReference type="Gene3D" id="1.20.1630.10">
    <property type="entry name" value="Formate dehydrogenase/DMSO reductase domain"/>
    <property type="match status" value="1"/>
</dbReference>
<feature type="transmembrane region" description="Helical" evidence="7">
    <location>
        <begin position="363"/>
        <end position="384"/>
    </location>
</feature>
<feature type="transmembrane region" description="Helical" evidence="7">
    <location>
        <begin position="280"/>
        <end position="299"/>
    </location>
</feature>
<evidence type="ECO:0000256" key="3">
    <source>
        <dbReference type="ARBA" id="ARBA00022475"/>
    </source>
</evidence>